<protein>
    <submittedName>
        <fullName evidence="1">Uncharacterized protein</fullName>
    </submittedName>
</protein>
<proteinExistence type="predicted"/>
<accession>A0A4R7I660</accession>
<reference evidence="1 2" key="1">
    <citation type="submission" date="2019-03" db="EMBL/GenBank/DDBJ databases">
        <title>Sequencing the genomes of 1000 actinobacteria strains.</title>
        <authorList>
            <person name="Klenk H.-P."/>
        </authorList>
    </citation>
    <scope>NUCLEOTIDE SEQUENCE [LARGE SCALE GENOMIC DNA]</scope>
    <source>
        <strain evidence="1 2">DSM 18936</strain>
    </source>
</reference>
<sequence length="162" mass="17208">MALRRHKVPADLGEHRIFGDEEAAAMRAELDELRNSFGALSERVNAQFTSIAAHAEIAREQISVVREEARADMERTREMLIGLIETVRSEAAGLHVAGAVPGASAASAHERAAGVEAAVASLQGSVEELASRQMRMGDTMAAFIDTMLAETRGEPVAGLSLG</sequence>
<evidence type="ECO:0000313" key="1">
    <source>
        <dbReference type="EMBL" id="TDT18509.1"/>
    </source>
</evidence>
<gene>
    <name evidence="1" type="ORF">BDK89_4130</name>
</gene>
<dbReference type="Proteomes" id="UP000294558">
    <property type="component" value="Unassembled WGS sequence"/>
</dbReference>
<evidence type="ECO:0000313" key="2">
    <source>
        <dbReference type="Proteomes" id="UP000294558"/>
    </source>
</evidence>
<organism evidence="1 2">
    <name type="scientific">Ilumatobacter fluminis</name>
    <dbReference type="NCBI Taxonomy" id="467091"/>
    <lineage>
        <taxon>Bacteria</taxon>
        <taxon>Bacillati</taxon>
        <taxon>Actinomycetota</taxon>
        <taxon>Acidimicrobiia</taxon>
        <taxon>Acidimicrobiales</taxon>
        <taxon>Ilumatobacteraceae</taxon>
        <taxon>Ilumatobacter</taxon>
    </lineage>
</organism>
<dbReference type="AlphaFoldDB" id="A0A4R7I660"/>
<name>A0A4R7I660_9ACTN</name>
<dbReference type="RefSeq" id="WP_133870720.1">
    <property type="nucleotide sequence ID" value="NZ_SOAU01000001.1"/>
</dbReference>
<keyword evidence="2" id="KW-1185">Reference proteome</keyword>
<comment type="caution">
    <text evidence="1">The sequence shown here is derived from an EMBL/GenBank/DDBJ whole genome shotgun (WGS) entry which is preliminary data.</text>
</comment>
<dbReference type="EMBL" id="SOAU01000001">
    <property type="protein sequence ID" value="TDT18509.1"/>
    <property type="molecule type" value="Genomic_DNA"/>
</dbReference>